<keyword evidence="3" id="KW-1185">Reference proteome</keyword>
<proteinExistence type="predicted"/>
<dbReference type="CDD" id="cd02440">
    <property type="entry name" value="AdoMet_MTases"/>
    <property type="match status" value="1"/>
</dbReference>
<dbReference type="InterPro" id="IPR029063">
    <property type="entry name" value="SAM-dependent_MTases_sf"/>
</dbReference>
<name>A0AA35PV26_9HYPO</name>
<dbReference type="InterPro" id="IPR041698">
    <property type="entry name" value="Methyltransf_25"/>
</dbReference>
<accession>A0AA35PV26</accession>
<dbReference type="Proteomes" id="UP001160390">
    <property type="component" value="Unassembled WGS sequence"/>
</dbReference>
<dbReference type="Pfam" id="PF13649">
    <property type="entry name" value="Methyltransf_25"/>
    <property type="match status" value="1"/>
</dbReference>
<comment type="caution">
    <text evidence="2">The sequence shown here is derived from an EMBL/GenBank/DDBJ whole genome shotgun (WGS) entry which is preliminary data.</text>
</comment>
<evidence type="ECO:0000313" key="3">
    <source>
        <dbReference type="Proteomes" id="UP001160390"/>
    </source>
</evidence>
<evidence type="ECO:0000313" key="2">
    <source>
        <dbReference type="EMBL" id="CAI6079096.1"/>
    </source>
</evidence>
<dbReference type="EMBL" id="CABFNP030000696">
    <property type="protein sequence ID" value="CAI6079096.1"/>
    <property type="molecule type" value="Genomic_DNA"/>
</dbReference>
<protein>
    <recommendedName>
        <fullName evidence="1">Methyltransferase domain-containing protein</fullName>
    </recommendedName>
</protein>
<dbReference type="SUPFAM" id="SSF53335">
    <property type="entry name" value="S-adenosyl-L-methionine-dependent methyltransferases"/>
    <property type="match status" value="1"/>
</dbReference>
<dbReference type="Gene3D" id="3.40.50.150">
    <property type="entry name" value="Vaccinia Virus protein VP39"/>
    <property type="match status" value="1"/>
</dbReference>
<organism evidence="2 3">
    <name type="scientific">Clonostachys chloroleuca</name>
    <dbReference type="NCBI Taxonomy" id="1926264"/>
    <lineage>
        <taxon>Eukaryota</taxon>
        <taxon>Fungi</taxon>
        <taxon>Dikarya</taxon>
        <taxon>Ascomycota</taxon>
        <taxon>Pezizomycotina</taxon>
        <taxon>Sordariomycetes</taxon>
        <taxon>Hypocreomycetidae</taxon>
        <taxon>Hypocreales</taxon>
        <taxon>Bionectriaceae</taxon>
        <taxon>Clonostachys</taxon>
    </lineage>
</organism>
<gene>
    <name evidence="2" type="ORF">CCHLO57077_00017924</name>
</gene>
<dbReference type="AlphaFoldDB" id="A0AA35PV26"/>
<feature type="domain" description="Methyltransferase" evidence="1">
    <location>
        <begin position="46"/>
        <end position="147"/>
    </location>
</feature>
<sequence>MSTSYQAKEDYMNHAEQYNKFEFKPAGILESQLVKNAIGDSSGLLVLDLGGGASVHAREAIDAGASRIDLVDITPTMLQVAQEVEKSLEREGRIRFFEADVSLPLDHLPLEPAYDPIMVNWVLDHVGSIQMLEGVWKNVEKYLKPGGKFLGTRVADAKTHCLQVGKYGYIYKNVRPIPGGLAYTVSIPGYPVWEYEAASMEASLCGSFEVERKYGFTDMEVVPFESAETIQKDPDFWKLFLESPPFVVVKAIKKL</sequence>
<reference evidence="2" key="1">
    <citation type="submission" date="2023-01" db="EMBL/GenBank/DDBJ databases">
        <authorList>
            <person name="Piombo E."/>
        </authorList>
    </citation>
    <scope>NUCLEOTIDE SEQUENCE</scope>
</reference>
<evidence type="ECO:0000259" key="1">
    <source>
        <dbReference type="Pfam" id="PF13649"/>
    </source>
</evidence>